<reference evidence="1" key="1">
    <citation type="submission" date="2018-11" db="EMBL/GenBank/DDBJ databases">
        <authorList>
            <person name="Alioto T."/>
            <person name="Alioto T."/>
        </authorList>
    </citation>
    <scope>NUCLEOTIDE SEQUENCE</scope>
</reference>
<evidence type="ECO:0008006" key="3">
    <source>
        <dbReference type="Google" id="ProtNLM"/>
    </source>
</evidence>
<dbReference type="InterPro" id="IPR036397">
    <property type="entry name" value="RNaseH_sf"/>
</dbReference>
<comment type="caution">
    <text evidence="1">The sequence shown here is derived from an EMBL/GenBank/DDBJ whole genome shotgun (WGS) entry which is preliminary data.</text>
</comment>
<dbReference type="PANTHER" id="PTHR37984:SF15">
    <property type="entry name" value="INTEGRASE CATALYTIC DOMAIN-CONTAINING PROTEIN"/>
    <property type="match status" value="1"/>
</dbReference>
<dbReference type="InterPro" id="IPR050951">
    <property type="entry name" value="Retrovirus_Pol_polyprotein"/>
</dbReference>
<dbReference type="PANTHER" id="PTHR37984">
    <property type="entry name" value="PROTEIN CBG26694"/>
    <property type="match status" value="1"/>
</dbReference>
<evidence type="ECO:0000313" key="2">
    <source>
        <dbReference type="Proteomes" id="UP000596742"/>
    </source>
</evidence>
<dbReference type="Gene3D" id="3.30.420.10">
    <property type="entry name" value="Ribonuclease H-like superfamily/Ribonuclease H"/>
    <property type="match status" value="1"/>
</dbReference>
<organism evidence="1 2">
    <name type="scientific">Mytilus galloprovincialis</name>
    <name type="common">Mediterranean mussel</name>
    <dbReference type="NCBI Taxonomy" id="29158"/>
    <lineage>
        <taxon>Eukaryota</taxon>
        <taxon>Metazoa</taxon>
        <taxon>Spiralia</taxon>
        <taxon>Lophotrochozoa</taxon>
        <taxon>Mollusca</taxon>
        <taxon>Bivalvia</taxon>
        <taxon>Autobranchia</taxon>
        <taxon>Pteriomorphia</taxon>
        <taxon>Mytilida</taxon>
        <taxon>Mytiloidea</taxon>
        <taxon>Mytilidae</taxon>
        <taxon>Mytilinae</taxon>
        <taxon>Mytilus</taxon>
    </lineage>
</organism>
<dbReference type="Proteomes" id="UP000596742">
    <property type="component" value="Unassembled WGS sequence"/>
</dbReference>
<proteinExistence type="predicted"/>
<dbReference type="AlphaFoldDB" id="A0A8B6D6J7"/>
<accession>A0A8B6D6J7</accession>
<protein>
    <recommendedName>
        <fullName evidence="3">Integrase catalytic domain-containing protein</fullName>
    </recommendedName>
</protein>
<dbReference type="EMBL" id="UYJE01002971">
    <property type="protein sequence ID" value="VDI15384.1"/>
    <property type="molecule type" value="Genomic_DNA"/>
</dbReference>
<name>A0A8B6D6J7_MYTGA</name>
<dbReference type="OrthoDB" id="413122at2759"/>
<evidence type="ECO:0000313" key="1">
    <source>
        <dbReference type="EMBL" id="VDI15384.1"/>
    </source>
</evidence>
<keyword evidence="2" id="KW-1185">Reference proteome</keyword>
<gene>
    <name evidence="1" type="ORF">MGAL_10B015638</name>
</gene>
<dbReference type="GO" id="GO:0003676">
    <property type="term" value="F:nucleic acid binding"/>
    <property type="evidence" value="ECO:0007669"/>
    <property type="project" value="InterPro"/>
</dbReference>
<sequence>MMRCFVSQSQDNWDEHLYLLTVSYRSTPHTSTGLTHNRLMLGREVHLPQELIFGIQEKSNGDYEDYVDRLSSSLQKCHEFARKSLKKSPEHQKRLHDLRKHEHTFETGDLVYAMDTAKKIGKSPKLQAQWKGPYVVSKRLDKVLYEIDEDDDAFTDDEPDSLRKENSGLQDQTIVSVGLTIQSLDTGVSITGNTIKDSIIQDAETNQKEVISLDSGTLSPVSSGSKSLSMMP</sequence>